<keyword evidence="1" id="KW-0808">Transferase</keyword>
<organism evidence="1 2">
    <name type="scientific">Desulfofundulus australicus DSM 11792</name>
    <dbReference type="NCBI Taxonomy" id="1121425"/>
    <lineage>
        <taxon>Bacteria</taxon>
        <taxon>Bacillati</taxon>
        <taxon>Bacillota</taxon>
        <taxon>Clostridia</taxon>
        <taxon>Eubacteriales</taxon>
        <taxon>Peptococcaceae</taxon>
        <taxon>Desulfofundulus</taxon>
    </lineage>
</organism>
<dbReference type="RefSeq" id="WP_073164374.1">
    <property type="nucleotide sequence ID" value="NZ_FQUW01000013.1"/>
</dbReference>
<accession>A0A1M4YCV0</accession>
<dbReference type="EMBL" id="FQUW01000013">
    <property type="protein sequence ID" value="SHF03557.1"/>
    <property type="molecule type" value="Genomic_DNA"/>
</dbReference>
<sequence>MIKNWVKSERGQALVLVIGIIAVLAMVTSAALVYAKNQSLSVIRQKKQMQAYYVADAGITRALEKIKVGDYDFSDLKNLPYDEGKISDVTVDRPITGPGVYTITSTGVYPDPDKFPSAEVSKRTIQVKVEITEGIVIPPGGGIEPGAEAYFAKGIWTNKLVVNNAGKFKSSIYCTGDVDVKNSLWIGEDTQPRNIYANGSVTLGNGCKIRGNIYARGDVDLSNGDSVSETIQSYGNITLGNGNNVSGSVLTHGNIKINNGSNFNQLQANGKIVLGNGVNVNGIVKAGDDLFLNNGSKVRSSVWTMGNLSMSNGSEISGSAWVHGDYLNNGGLVRGGVFDLPSMEPINLNIPEVPPVPRPDINWYRTEAKKNPGHYFNSSTDLNLQELESGIYFIEGNLGILAHRNGGTFAGKVTIVATGDVYVPNGVSVTLNDVNNDSLLLIAGDEIILDNGSRVNAFIWASNRIFLNNAASVEGGIISPSIEARNSIEIKQTQLPVKENIIIKSWR</sequence>
<evidence type="ECO:0000313" key="1">
    <source>
        <dbReference type="EMBL" id="SHF03557.1"/>
    </source>
</evidence>
<reference evidence="2" key="1">
    <citation type="submission" date="2016-11" db="EMBL/GenBank/DDBJ databases">
        <authorList>
            <person name="Varghese N."/>
            <person name="Submissions S."/>
        </authorList>
    </citation>
    <scope>NUCLEOTIDE SEQUENCE [LARGE SCALE GENOMIC DNA]</scope>
    <source>
        <strain evidence="2">DSM 11792</strain>
    </source>
</reference>
<dbReference type="OrthoDB" id="1805126at2"/>
<dbReference type="Gene3D" id="2.160.10.10">
    <property type="entry name" value="Hexapeptide repeat proteins"/>
    <property type="match status" value="1"/>
</dbReference>
<gene>
    <name evidence="1" type="ORF">SAMN02745218_01323</name>
</gene>
<keyword evidence="2" id="KW-1185">Reference proteome</keyword>
<name>A0A1M4YCV0_9FIRM</name>
<dbReference type="AlphaFoldDB" id="A0A1M4YCV0"/>
<dbReference type="SUPFAM" id="SSF51161">
    <property type="entry name" value="Trimeric LpxA-like enzymes"/>
    <property type="match status" value="1"/>
</dbReference>
<dbReference type="GO" id="GO:0016746">
    <property type="term" value="F:acyltransferase activity"/>
    <property type="evidence" value="ECO:0007669"/>
    <property type="project" value="UniProtKB-KW"/>
</dbReference>
<proteinExistence type="predicted"/>
<keyword evidence="1" id="KW-0012">Acyltransferase</keyword>
<evidence type="ECO:0000313" key="2">
    <source>
        <dbReference type="Proteomes" id="UP000184196"/>
    </source>
</evidence>
<protein>
    <submittedName>
        <fullName evidence="1">Predicted acyltransferase, contains DUF342 domain</fullName>
    </submittedName>
</protein>
<dbReference type="InterPro" id="IPR011004">
    <property type="entry name" value="Trimer_LpxA-like_sf"/>
</dbReference>
<dbReference type="Proteomes" id="UP000184196">
    <property type="component" value="Unassembled WGS sequence"/>
</dbReference>